<name>A0AC35GIZ7_9BILA</name>
<protein>
    <submittedName>
        <fullName evidence="2">DUF1899 domain-containing protein</fullName>
    </submittedName>
</protein>
<dbReference type="Proteomes" id="UP000887580">
    <property type="component" value="Unplaced"/>
</dbReference>
<accession>A0AC35GIZ7</accession>
<sequence>MSAHLNYPKKEATIFDMQISSTSTSHNSIESGTELFAFQATSDPGRLAVLPLNVKGRVSMSEISHVFVSSTPLTDFKFLKYPSDQDILVASNRAGNIKLFALKEINNGPKFLNSPDLQFNACLGAVETLASHKSVSNFFAVGGDQGWAAYDATNGQEVVGGKGNGPIKAIDWNTDGNQIAVLQTSEKNRISSVIDARSKNVVLEYEAHNSFGRECRVIHGGKYIISSGFNQNRFQEIVVYDTIAGKMFMRQQYDKSISFLIPAYDEDTKLLFLGAKGSTLIRHVDVTNIDVASLSQLNCPSQTIGFCLSPKLKCDVMSAQVQKVYQLHSGGIAPIPCNVIRRSYIEYHEELYPETAGLESGGTIEDWKSGNDVPVKKINLRPVNAPVIGYIGVNTNKSNKHLKNLKENYEKEPNQAAENIKSKKVSSLQNAGEKNVENKTNVNVPVVEIVQPKAEEINIKLREAPPPRSTTLIASQVASRLYQSRSPYYNIKAVTSKSKTISDVRDINSRISSDGIFFTACGKYAAVALSKIEGSVAIYDLDISGRTPEGCLDAVFNKAQIMDLQFDPFNNEKILCALANGRLKLWDISDTPYCTNRVPNKAQPEPGMRNVISEEDTKHLTLSKLTPLADISCQVPKVVIARYNPIVQNLVAVAGSDGTILVINLENAEELFKTKYHKSAIVSLSWSNDGMRLITVDRDSLFVLSDIRKENDGITVKKEFKSKSPRAIFTGHIGNEFILVTYLQGSLHKWSLMDLNLNIIKEEELGSSQGNQSLRPFYDYDTGIFMMASKSSPCIFMSQVTSDGFIQDILQTTLTSPHQAIALLPKNVVDCEAIEIIRVVRLTNNSIEIIPFVVPRREKNLFLRELYPLALVTWKPSMKLDEWLSHKNLSPKYFDLKPDSMTEMPFERDQTALPQLFSRKTNISYSVINMSKENVVEINDKSIVNVCPSKTLDLKKTEIAVMQGWSDVIPVDKDSTIPQDNFQGVEDDEWEEIVNERC</sequence>
<evidence type="ECO:0000313" key="2">
    <source>
        <dbReference type="WBParaSite" id="PS1159_v2.g5914.t1"/>
    </source>
</evidence>
<evidence type="ECO:0000313" key="1">
    <source>
        <dbReference type="Proteomes" id="UP000887580"/>
    </source>
</evidence>
<proteinExistence type="predicted"/>
<organism evidence="1 2">
    <name type="scientific">Panagrolaimus sp. PS1159</name>
    <dbReference type="NCBI Taxonomy" id="55785"/>
    <lineage>
        <taxon>Eukaryota</taxon>
        <taxon>Metazoa</taxon>
        <taxon>Ecdysozoa</taxon>
        <taxon>Nematoda</taxon>
        <taxon>Chromadorea</taxon>
        <taxon>Rhabditida</taxon>
        <taxon>Tylenchina</taxon>
        <taxon>Panagrolaimomorpha</taxon>
        <taxon>Panagrolaimoidea</taxon>
        <taxon>Panagrolaimidae</taxon>
        <taxon>Panagrolaimus</taxon>
    </lineage>
</organism>
<dbReference type="WBParaSite" id="PS1159_v2.g5914.t1">
    <property type="protein sequence ID" value="PS1159_v2.g5914.t1"/>
    <property type="gene ID" value="PS1159_v2.g5914"/>
</dbReference>
<reference evidence="2" key="1">
    <citation type="submission" date="2022-11" db="UniProtKB">
        <authorList>
            <consortium name="WormBaseParasite"/>
        </authorList>
    </citation>
    <scope>IDENTIFICATION</scope>
</reference>